<dbReference type="InterPro" id="IPR018705">
    <property type="entry name" value="DUF2134_membrane"/>
</dbReference>
<keyword evidence="3" id="KW-1185">Reference proteome</keyword>
<evidence type="ECO:0000313" key="3">
    <source>
        <dbReference type="Proteomes" id="UP000680815"/>
    </source>
</evidence>
<dbReference type="Proteomes" id="UP000680815">
    <property type="component" value="Unassembled WGS sequence"/>
</dbReference>
<comment type="caution">
    <text evidence="2">The sequence shown here is derived from an EMBL/GenBank/DDBJ whole genome shotgun (WGS) entry which is preliminary data.</text>
</comment>
<gene>
    <name evidence="2" type="ORF">J5Y09_12315</name>
</gene>
<protein>
    <recommendedName>
        <fullName evidence="1">DUF2134 domain-containing protein</fullName>
    </recommendedName>
</protein>
<organism evidence="2 3">
    <name type="scientific">Roseomonas nitratireducens</name>
    <dbReference type="NCBI Taxonomy" id="2820810"/>
    <lineage>
        <taxon>Bacteria</taxon>
        <taxon>Pseudomonadati</taxon>
        <taxon>Pseudomonadota</taxon>
        <taxon>Alphaproteobacteria</taxon>
        <taxon>Acetobacterales</taxon>
        <taxon>Roseomonadaceae</taxon>
        <taxon>Roseomonas</taxon>
    </lineage>
</organism>
<reference evidence="2 3" key="1">
    <citation type="submission" date="2021-03" db="EMBL/GenBank/DDBJ databases">
        <authorList>
            <person name="So Y."/>
        </authorList>
    </citation>
    <scope>NUCLEOTIDE SEQUENCE [LARGE SCALE GENOMIC DNA]</scope>
    <source>
        <strain evidence="2 3">PWR1</strain>
    </source>
</reference>
<dbReference type="Pfam" id="PF09977">
    <property type="entry name" value="Tad_C"/>
    <property type="match status" value="1"/>
</dbReference>
<accession>A0ABS4ATJ6</accession>
<sequence>MPAKKSPPGARWFPRSRPGARRGSIAVALAVSATALLGMAALASEAGTWLTVRRNAQGAADAGAIAGIYALTQVGTNEVDSRVREVVTRNGFTNGSNATVTVETGLWAGGAFATPVPSGQTPNAVRVQVTQTQTMVLARLISTVAPIAWGGAVAARTPGGPACVLSVPPPGGGTTQVDGSVYISGSNALNAPNCLIASNRPGRRSIELGNNAAGSLIAAALRAHGQCYNCDDVPEANVPGGTASGAPLTENPFEDLDDRTVNPIPRFTGGACVEPTYRDAQNTILRGNGNNEPNGWTTMTLTSVTDRLAVPRDYTATCGRNVQIGAGQTLRLTPGTYYFSGASLIQTGGRIVCDGCSVADRRGVTLVFTGNSSNDVGAIRLTGGTFELIAPGTGNGAPAAYDGVAIYRDNAGAVRNAAGDNIRIEGNSGSTLFGGVYAPTSEIQLVGTATMNPPPGASEGCMSIVAGRISLSGNSAMNVNACQPYGTGVAQIWTVRLVQ</sequence>
<name>A0ABS4ATJ6_9PROT</name>
<feature type="domain" description="DUF2134" evidence="1">
    <location>
        <begin position="75"/>
        <end position="141"/>
    </location>
</feature>
<evidence type="ECO:0000313" key="2">
    <source>
        <dbReference type="EMBL" id="MBP0464695.1"/>
    </source>
</evidence>
<proteinExistence type="predicted"/>
<evidence type="ECO:0000259" key="1">
    <source>
        <dbReference type="Pfam" id="PF09977"/>
    </source>
</evidence>
<dbReference type="EMBL" id="JAGIYZ010000011">
    <property type="protein sequence ID" value="MBP0464695.1"/>
    <property type="molecule type" value="Genomic_DNA"/>
</dbReference>